<name>A0A9W7SPI5_9PEZI</name>
<keyword evidence="2" id="KW-1185">Reference proteome</keyword>
<evidence type="ECO:0000313" key="1">
    <source>
        <dbReference type="EMBL" id="KAH9826196.1"/>
    </source>
</evidence>
<dbReference type="GO" id="GO:0000712">
    <property type="term" value="P:resolution of meiotic recombination intermediates"/>
    <property type="evidence" value="ECO:0007669"/>
    <property type="project" value="TreeGrafter"/>
</dbReference>
<accession>A0A9W7SPI5</accession>
<dbReference type="PANTHER" id="PTHR21166:SF2">
    <property type="entry name" value="CELL DIVISION CONTROL PROTEIN 24 OB DOMAIN-CONTAINING PROTEIN-RELATED"/>
    <property type="match status" value="1"/>
</dbReference>
<evidence type="ECO:0000313" key="2">
    <source>
        <dbReference type="Proteomes" id="UP001138500"/>
    </source>
</evidence>
<organism evidence="1 2">
    <name type="scientific">Teratosphaeria destructans</name>
    <dbReference type="NCBI Taxonomy" id="418781"/>
    <lineage>
        <taxon>Eukaryota</taxon>
        <taxon>Fungi</taxon>
        <taxon>Dikarya</taxon>
        <taxon>Ascomycota</taxon>
        <taxon>Pezizomycotina</taxon>
        <taxon>Dothideomycetes</taxon>
        <taxon>Dothideomycetidae</taxon>
        <taxon>Mycosphaerellales</taxon>
        <taxon>Teratosphaeriaceae</taxon>
        <taxon>Teratosphaeria</taxon>
    </lineage>
</organism>
<dbReference type="GO" id="GO:0003697">
    <property type="term" value="F:single-stranded DNA binding"/>
    <property type="evidence" value="ECO:0007669"/>
    <property type="project" value="TreeGrafter"/>
</dbReference>
<reference evidence="1 2" key="2">
    <citation type="journal article" date="2021" name="Curr. Genet.">
        <title>Genetic response to nitrogen starvation in the aggressive Eucalyptus foliar pathogen Teratosphaeria destructans.</title>
        <authorList>
            <person name="Havenga M."/>
            <person name="Wingfield B.D."/>
            <person name="Wingfield M.J."/>
            <person name="Dreyer L.L."/>
            <person name="Roets F."/>
            <person name="Aylward J."/>
        </authorList>
    </citation>
    <scope>NUCLEOTIDE SEQUENCE [LARGE SCALE GENOMIC DNA]</scope>
    <source>
        <strain evidence="1">CMW44962</strain>
    </source>
</reference>
<dbReference type="PANTHER" id="PTHR21166">
    <property type="entry name" value="CELL DIVISION CONTROL PROTEIN 24 OB DOMAIN-CONTAINING PROTEIN-RELATED"/>
    <property type="match status" value="1"/>
</dbReference>
<dbReference type="GO" id="GO:0008310">
    <property type="term" value="F:single-stranded DNA 3'-5' DNA exonuclease activity"/>
    <property type="evidence" value="ECO:0007669"/>
    <property type="project" value="TreeGrafter"/>
</dbReference>
<sequence>MDRPIIIKGNTSIQACYPPTPSASSDKAACSSSQAVVGDGFTAEELEDALRPRSTADWHPQVEYAECSIRDLYPGPRAVTFMGRVANLYDAANTPKTLKSAKGCMKLCVKDETAAITVRWWFAQAMPQLRLGSLVTIWTNHVSNGENGTLSSTTAPLFVSLFPERDRSCHVMIHDNSDNGSQCTKPLGFRAGRPLPDLMTLQNFIDGGYDVVEARILVVVKSMGAKKRVTRKDDSVVENMNLQIHDDTAEATLGLWGTIASSPLGRTLAENNTNPDQIYTRRSWKAGETVLLLQAPGWKMGRSTYLTLSAATMVDVDPPIPDADWLRRWSLRQKSREAINPPFPQNTFDLQTIKHGPVRGLYTLNDLDSFARAAPNETFQGYLSVLVTDVKLHECYKRQMLFSGECCNMACYANATLGVCKGCDGLVELRLNPRIIGQVMDETGCVGTGKLLFSEQAWRDLLGRMPQDLLKLGHEEIKYLADRLSFMRLTFIFAWTGDGTTAGERICVLGVLSS</sequence>
<dbReference type="Gene3D" id="2.40.50.140">
    <property type="entry name" value="Nucleic acid-binding proteins"/>
    <property type="match status" value="2"/>
</dbReference>
<dbReference type="AlphaFoldDB" id="A0A9W7SPI5"/>
<dbReference type="SUPFAM" id="SSF50249">
    <property type="entry name" value="Nucleic acid-binding proteins"/>
    <property type="match status" value="2"/>
</dbReference>
<evidence type="ECO:0008006" key="3">
    <source>
        <dbReference type="Google" id="ProtNLM"/>
    </source>
</evidence>
<dbReference type="EMBL" id="RIBY02002023">
    <property type="protein sequence ID" value="KAH9826196.1"/>
    <property type="molecule type" value="Genomic_DNA"/>
</dbReference>
<reference evidence="1 2" key="1">
    <citation type="journal article" date="2018" name="IMA Fungus">
        <title>IMA Genome-F 10: Nine draft genome sequences of Claviceps purpurea s.lat., including C. arundinis, C. humidiphila, and C. cf. spartinae, pseudomolecules for the pitch canker pathogen Fusarium circinatum, draft genome of Davidsoniella eucalypti, Grosmannia galeiformis, Quambalaria eucalypti, and Teratosphaeria destructans.</title>
        <authorList>
            <person name="Wingfield B.D."/>
            <person name="Liu M."/>
            <person name="Nguyen H.D."/>
            <person name="Lane F.A."/>
            <person name="Morgan S.W."/>
            <person name="De Vos L."/>
            <person name="Wilken P.M."/>
            <person name="Duong T.A."/>
            <person name="Aylward J."/>
            <person name="Coetzee M.P."/>
            <person name="Dadej K."/>
            <person name="De Beer Z.W."/>
            <person name="Findlay W."/>
            <person name="Havenga M."/>
            <person name="Kolarik M."/>
            <person name="Menzies J.G."/>
            <person name="Naidoo K."/>
            <person name="Pochopski O."/>
            <person name="Shoukouhi P."/>
            <person name="Santana Q.C."/>
            <person name="Seifert K.A."/>
            <person name="Soal N."/>
            <person name="Steenkamp E.T."/>
            <person name="Tatham C.T."/>
            <person name="van der Nest M.A."/>
            <person name="Wingfield M.J."/>
        </authorList>
    </citation>
    <scope>NUCLEOTIDE SEQUENCE [LARGE SCALE GENOMIC DNA]</scope>
    <source>
        <strain evidence="1">CMW44962</strain>
    </source>
</reference>
<proteinExistence type="predicted"/>
<comment type="caution">
    <text evidence="1">The sequence shown here is derived from an EMBL/GenBank/DDBJ whole genome shotgun (WGS) entry which is preliminary data.</text>
</comment>
<dbReference type="Proteomes" id="UP001138500">
    <property type="component" value="Unassembled WGS sequence"/>
</dbReference>
<dbReference type="InterPro" id="IPR012340">
    <property type="entry name" value="NA-bd_OB-fold"/>
</dbReference>
<protein>
    <recommendedName>
        <fullName evidence="3">Nucleic acid-binding protein</fullName>
    </recommendedName>
</protein>
<dbReference type="InterPro" id="IPR052469">
    <property type="entry name" value="MEIOB"/>
</dbReference>
<gene>
    <name evidence="1" type="ORF">Tdes44962_MAKER03714</name>
</gene>
<dbReference type="OrthoDB" id="3248508at2759"/>